<proteinExistence type="inferred from homology"/>
<accession>A0A7X0VXJ6</accession>
<dbReference type="GO" id="GO:0055085">
    <property type="term" value="P:transmembrane transport"/>
    <property type="evidence" value="ECO:0007669"/>
    <property type="project" value="InterPro"/>
</dbReference>
<comment type="subcellular location">
    <subcellularLocation>
        <location evidence="1 7">Cell membrane</location>
        <topology evidence="1 7">Multi-pass membrane protein</topology>
    </subcellularLocation>
</comment>
<dbReference type="SUPFAM" id="SSF161098">
    <property type="entry name" value="MetI-like"/>
    <property type="match status" value="1"/>
</dbReference>
<dbReference type="Gene3D" id="1.10.3720.10">
    <property type="entry name" value="MetI-like"/>
    <property type="match status" value="1"/>
</dbReference>
<evidence type="ECO:0000256" key="4">
    <source>
        <dbReference type="ARBA" id="ARBA00022692"/>
    </source>
</evidence>
<evidence type="ECO:0000259" key="8">
    <source>
        <dbReference type="PROSITE" id="PS50928"/>
    </source>
</evidence>
<evidence type="ECO:0000256" key="6">
    <source>
        <dbReference type="ARBA" id="ARBA00023136"/>
    </source>
</evidence>
<reference evidence="9 10" key="1">
    <citation type="submission" date="2020-08" db="EMBL/GenBank/DDBJ databases">
        <title>Cohnella phylogeny.</title>
        <authorList>
            <person name="Dunlap C."/>
        </authorList>
    </citation>
    <scope>NUCLEOTIDE SEQUENCE [LARGE SCALE GENOMIC DNA]</scope>
    <source>
        <strain evidence="9 10">CBP 2801</strain>
    </source>
</reference>
<evidence type="ECO:0000256" key="5">
    <source>
        <dbReference type="ARBA" id="ARBA00022989"/>
    </source>
</evidence>
<evidence type="ECO:0000256" key="3">
    <source>
        <dbReference type="ARBA" id="ARBA00022475"/>
    </source>
</evidence>
<feature type="transmembrane region" description="Helical" evidence="7">
    <location>
        <begin position="277"/>
        <end position="298"/>
    </location>
</feature>
<dbReference type="PANTHER" id="PTHR30193:SF37">
    <property type="entry name" value="INNER MEMBRANE ABC TRANSPORTER PERMEASE PROTEIN YCJO"/>
    <property type="match status" value="1"/>
</dbReference>
<sequence>MNDYAHRTLPRRGGLLRRMWKARNAYLFLLPALLLLSAIKYYPFLTAFVESLFDWNGVNVNRFIGFANYAELLKDEKIRVAFENAFKVSLATVLINLTAPLLAALLVFRVRSPRLQNVLKVGFIVPLVVPMMVLILLWRWMYAGDTGLINQALDAVGLESLKHSWLGDSSTALGAIVFVGFPWVAGLPFLLYLAGLQNISEDLFEVASMEGATPLRRMIAVELPLLSGQIRLVLIYSLIQSFQVFEAPYAMTNGGPGISTITPSLHIYDQAFNYGRFGYASSIGVVLFAVLLVLTIALQKLIRNSDKID</sequence>
<dbReference type="PROSITE" id="PS50928">
    <property type="entry name" value="ABC_TM1"/>
    <property type="match status" value="1"/>
</dbReference>
<keyword evidence="2 7" id="KW-0813">Transport</keyword>
<keyword evidence="10" id="KW-1185">Reference proteome</keyword>
<dbReference type="EMBL" id="JACJVO010000032">
    <property type="protein sequence ID" value="MBB6734349.1"/>
    <property type="molecule type" value="Genomic_DNA"/>
</dbReference>
<dbReference type="InterPro" id="IPR000515">
    <property type="entry name" value="MetI-like"/>
</dbReference>
<comment type="caution">
    <text evidence="9">The sequence shown here is derived from an EMBL/GenBank/DDBJ whole genome shotgun (WGS) entry which is preliminary data.</text>
</comment>
<dbReference type="InterPro" id="IPR051393">
    <property type="entry name" value="ABC_transporter_permease"/>
</dbReference>
<evidence type="ECO:0000256" key="1">
    <source>
        <dbReference type="ARBA" id="ARBA00004651"/>
    </source>
</evidence>
<evidence type="ECO:0000256" key="7">
    <source>
        <dbReference type="RuleBase" id="RU363032"/>
    </source>
</evidence>
<dbReference type="GO" id="GO:0005886">
    <property type="term" value="C:plasma membrane"/>
    <property type="evidence" value="ECO:0007669"/>
    <property type="project" value="UniProtKB-SubCell"/>
</dbReference>
<protein>
    <submittedName>
        <fullName evidence="9">Sugar ABC transporter permease</fullName>
    </submittedName>
</protein>
<name>A0A7X0VXJ6_9BACL</name>
<dbReference type="AlphaFoldDB" id="A0A7X0VXJ6"/>
<feature type="transmembrane region" description="Helical" evidence="7">
    <location>
        <begin position="121"/>
        <end position="141"/>
    </location>
</feature>
<feature type="domain" description="ABC transmembrane type-1" evidence="8">
    <location>
        <begin position="82"/>
        <end position="298"/>
    </location>
</feature>
<evidence type="ECO:0000313" key="9">
    <source>
        <dbReference type="EMBL" id="MBB6734349.1"/>
    </source>
</evidence>
<keyword evidence="5 7" id="KW-1133">Transmembrane helix</keyword>
<comment type="similarity">
    <text evidence="7">Belongs to the binding-protein-dependent transport system permease family.</text>
</comment>
<dbReference type="Pfam" id="PF00528">
    <property type="entry name" value="BPD_transp_1"/>
    <property type="match status" value="1"/>
</dbReference>
<dbReference type="RefSeq" id="WP_185131983.1">
    <property type="nucleotide sequence ID" value="NZ_JACJVO010000032.1"/>
</dbReference>
<dbReference type="InterPro" id="IPR035906">
    <property type="entry name" value="MetI-like_sf"/>
</dbReference>
<feature type="transmembrane region" description="Helical" evidence="7">
    <location>
        <begin position="172"/>
        <end position="194"/>
    </location>
</feature>
<keyword evidence="4 7" id="KW-0812">Transmembrane</keyword>
<dbReference type="Proteomes" id="UP000564644">
    <property type="component" value="Unassembled WGS sequence"/>
</dbReference>
<evidence type="ECO:0000256" key="2">
    <source>
        <dbReference type="ARBA" id="ARBA00022448"/>
    </source>
</evidence>
<dbReference type="CDD" id="cd06261">
    <property type="entry name" value="TM_PBP2"/>
    <property type="match status" value="1"/>
</dbReference>
<feature type="transmembrane region" description="Helical" evidence="7">
    <location>
        <begin position="88"/>
        <end position="109"/>
    </location>
</feature>
<keyword evidence="3" id="KW-1003">Cell membrane</keyword>
<evidence type="ECO:0000313" key="10">
    <source>
        <dbReference type="Proteomes" id="UP000564644"/>
    </source>
</evidence>
<keyword evidence="6 7" id="KW-0472">Membrane</keyword>
<organism evidence="9 10">
    <name type="scientific">Cohnella zeiphila</name>
    <dbReference type="NCBI Taxonomy" id="2761120"/>
    <lineage>
        <taxon>Bacteria</taxon>
        <taxon>Bacillati</taxon>
        <taxon>Bacillota</taxon>
        <taxon>Bacilli</taxon>
        <taxon>Bacillales</taxon>
        <taxon>Paenibacillaceae</taxon>
        <taxon>Cohnella</taxon>
    </lineage>
</organism>
<gene>
    <name evidence="9" type="ORF">H7C18_25830</name>
</gene>
<dbReference type="PANTHER" id="PTHR30193">
    <property type="entry name" value="ABC TRANSPORTER PERMEASE PROTEIN"/>
    <property type="match status" value="1"/>
</dbReference>
<feature type="transmembrane region" description="Helical" evidence="7">
    <location>
        <begin position="25"/>
        <end position="44"/>
    </location>
</feature>